<name>A0A0A9B1C7_ARUDO</name>
<sequence length="134" mass="16008">MFLQQVMQYIQNEQHLHVRFSCKHPHGIGLIQLGDQLQRDRLFRGSPHNIDGFRVRFIRHDKARNFRDAPYHRNGWILFLGFPLDYMTLEHVDEACASFGKMIYWHDYPENKGFVLVKCLYDDAESVPRSLVFR</sequence>
<dbReference type="EMBL" id="GBRH01241937">
    <property type="protein sequence ID" value="JAD55958.1"/>
    <property type="molecule type" value="Transcribed_RNA"/>
</dbReference>
<evidence type="ECO:0000313" key="2">
    <source>
        <dbReference type="EMBL" id="JAD55958.1"/>
    </source>
</evidence>
<protein>
    <recommendedName>
        <fullName evidence="1">DUF7597 domain-containing protein</fullName>
    </recommendedName>
</protein>
<dbReference type="InterPro" id="IPR056018">
    <property type="entry name" value="DUF7597"/>
</dbReference>
<accession>A0A0A9B1C7</accession>
<feature type="domain" description="DUF7597" evidence="1">
    <location>
        <begin position="2"/>
        <end position="70"/>
    </location>
</feature>
<reference evidence="2" key="1">
    <citation type="submission" date="2014-09" db="EMBL/GenBank/DDBJ databases">
        <authorList>
            <person name="Magalhaes I.L.F."/>
            <person name="Oliveira U."/>
            <person name="Santos F.R."/>
            <person name="Vidigal T.H.D.A."/>
            <person name="Brescovit A.D."/>
            <person name="Santos A.J."/>
        </authorList>
    </citation>
    <scope>NUCLEOTIDE SEQUENCE</scope>
    <source>
        <tissue evidence="2">Shoot tissue taken approximately 20 cm above the soil surface</tissue>
    </source>
</reference>
<dbReference type="AlphaFoldDB" id="A0A0A9B1C7"/>
<proteinExistence type="predicted"/>
<dbReference type="PANTHER" id="PTHR33075">
    <property type="entry name" value="OS02G0499800 PROTEIN"/>
    <property type="match status" value="1"/>
</dbReference>
<reference evidence="2" key="2">
    <citation type="journal article" date="2015" name="Data Brief">
        <title>Shoot transcriptome of the giant reed, Arundo donax.</title>
        <authorList>
            <person name="Barrero R.A."/>
            <person name="Guerrero F.D."/>
            <person name="Moolhuijzen P."/>
            <person name="Goolsby J.A."/>
            <person name="Tidwell J."/>
            <person name="Bellgard S.E."/>
            <person name="Bellgard M.I."/>
        </authorList>
    </citation>
    <scope>NUCLEOTIDE SEQUENCE</scope>
    <source>
        <tissue evidence="2">Shoot tissue taken approximately 20 cm above the soil surface</tissue>
    </source>
</reference>
<dbReference type="Pfam" id="PF24530">
    <property type="entry name" value="DUF7597"/>
    <property type="match status" value="1"/>
</dbReference>
<evidence type="ECO:0000259" key="1">
    <source>
        <dbReference type="Pfam" id="PF24530"/>
    </source>
</evidence>
<organism evidence="2">
    <name type="scientific">Arundo donax</name>
    <name type="common">Giant reed</name>
    <name type="synonym">Donax arundinaceus</name>
    <dbReference type="NCBI Taxonomy" id="35708"/>
    <lineage>
        <taxon>Eukaryota</taxon>
        <taxon>Viridiplantae</taxon>
        <taxon>Streptophyta</taxon>
        <taxon>Embryophyta</taxon>
        <taxon>Tracheophyta</taxon>
        <taxon>Spermatophyta</taxon>
        <taxon>Magnoliopsida</taxon>
        <taxon>Liliopsida</taxon>
        <taxon>Poales</taxon>
        <taxon>Poaceae</taxon>
        <taxon>PACMAD clade</taxon>
        <taxon>Arundinoideae</taxon>
        <taxon>Arundineae</taxon>
        <taxon>Arundo</taxon>
    </lineage>
</organism>